<dbReference type="AlphaFoldDB" id="A0A517TZG7"/>
<evidence type="ECO:0000256" key="1">
    <source>
        <dbReference type="SAM" id="Phobius"/>
    </source>
</evidence>
<dbReference type="Proteomes" id="UP000317909">
    <property type="component" value="Chromosome"/>
</dbReference>
<dbReference type="OrthoDB" id="286317at2"/>
<dbReference type="Gene3D" id="3.30.700.10">
    <property type="entry name" value="Glycoprotein, Type 4 Pilin"/>
    <property type="match status" value="1"/>
</dbReference>
<keyword evidence="1" id="KW-0472">Membrane</keyword>
<evidence type="ECO:0000313" key="3">
    <source>
        <dbReference type="Proteomes" id="UP000317909"/>
    </source>
</evidence>
<keyword evidence="1" id="KW-1133">Transmembrane helix</keyword>
<dbReference type="RefSeq" id="WP_145433350.1">
    <property type="nucleotide sequence ID" value="NZ_CP036339.1"/>
</dbReference>
<accession>A0A517TZG7</accession>
<dbReference type="KEGG" id="llh:I41_29460"/>
<evidence type="ECO:0000313" key="2">
    <source>
        <dbReference type="EMBL" id="QDT73755.1"/>
    </source>
</evidence>
<sequence length="106" mass="11927">MNQTNQQRRRAFSVIEFFAVSTIVGIIAAIVLPRVVVDDKLAREKIRDHYAAAISVAVERYKTEHQRWPVSIADLATDPEFFPDGLPANPLTGRPFELDPVTHSVK</sequence>
<feature type="transmembrane region" description="Helical" evidence="1">
    <location>
        <begin position="12"/>
        <end position="32"/>
    </location>
</feature>
<dbReference type="EMBL" id="CP036339">
    <property type="protein sequence ID" value="QDT73755.1"/>
    <property type="molecule type" value="Genomic_DNA"/>
</dbReference>
<keyword evidence="3" id="KW-1185">Reference proteome</keyword>
<reference evidence="2 3" key="1">
    <citation type="submission" date="2019-02" db="EMBL/GenBank/DDBJ databases">
        <title>Deep-cultivation of Planctomycetes and their phenomic and genomic characterization uncovers novel biology.</title>
        <authorList>
            <person name="Wiegand S."/>
            <person name="Jogler M."/>
            <person name="Boedeker C."/>
            <person name="Pinto D."/>
            <person name="Vollmers J."/>
            <person name="Rivas-Marin E."/>
            <person name="Kohn T."/>
            <person name="Peeters S.H."/>
            <person name="Heuer A."/>
            <person name="Rast P."/>
            <person name="Oberbeckmann S."/>
            <person name="Bunk B."/>
            <person name="Jeske O."/>
            <person name="Meyerdierks A."/>
            <person name="Storesund J.E."/>
            <person name="Kallscheuer N."/>
            <person name="Luecker S."/>
            <person name="Lage O.M."/>
            <person name="Pohl T."/>
            <person name="Merkel B.J."/>
            <person name="Hornburger P."/>
            <person name="Mueller R.-W."/>
            <person name="Bruemmer F."/>
            <person name="Labrenz M."/>
            <person name="Spormann A.M."/>
            <person name="Op den Camp H."/>
            <person name="Overmann J."/>
            <person name="Amann R."/>
            <person name="Jetten M.S.M."/>
            <person name="Mascher T."/>
            <person name="Medema M.H."/>
            <person name="Devos D.P."/>
            <person name="Kaster A.-K."/>
            <person name="Ovreas L."/>
            <person name="Rohde M."/>
            <person name="Galperin M.Y."/>
            <person name="Jogler C."/>
        </authorList>
    </citation>
    <scope>NUCLEOTIDE SEQUENCE [LARGE SCALE GENOMIC DNA]</scope>
    <source>
        <strain evidence="2 3">I41</strain>
    </source>
</reference>
<dbReference type="SUPFAM" id="SSF54523">
    <property type="entry name" value="Pili subunits"/>
    <property type="match status" value="1"/>
</dbReference>
<name>A0A517TZG7_9BACT</name>
<protein>
    <recommendedName>
        <fullName evidence="4">Type II secretion system protein G</fullName>
    </recommendedName>
</protein>
<keyword evidence="1" id="KW-0812">Transmembrane</keyword>
<evidence type="ECO:0008006" key="4">
    <source>
        <dbReference type="Google" id="ProtNLM"/>
    </source>
</evidence>
<organism evidence="2 3">
    <name type="scientific">Lacipirellula limnantheis</name>
    <dbReference type="NCBI Taxonomy" id="2528024"/>
    <lineage>
        <taxon>Bacteria</taxon>
        <taxon>Pseudomonadati</taxon>
        <taxon>Planctomycetota</taxon>
        <taxon>Planctomycetia</taxon>
        <taxon>Pirellulales</taxon>
        <taxon>Lacipirellulaceae</taxon>
        <taxon>Lacipirellula</taxon>
    </lineage>
</organism>
<gene>
    <name evidence="2" type="ORF">I41_29460</name>
</gene>
<proteinExistence type="predicted"/>
<dbReference type="InterPro" id="IPR045584">
    <property type="entry name" value="Pilin-like"/>
</dbReference>